<evidence type="ECO:0000313" key="2">
    <source>
        <dbReference type="EMBL" id="ORY44523.1"/>
    </source>
</evidence>
<feature type="compositionally biased region" description="Polar residues" evidence="1">
    <location>
        <begin position="11"/>
        <end position="23"/>
    </location>
</feature>
<sequence length="60" mass="6581">MGQTRPEEYSSDPSQHCESQMPSLTRELGSDTKPPIPRHQKTPFGQAEVPGSSEPSVQSQ</sequence>
<keyword evidence="3" id="KW-1185">Reference proteome</keyword>
<dbReference type="AlphaFoldDB" id="A0A1Y2CBW5"/>
<feature type="region of interest" description="Disordered" evidence="1">
    <location>
        <begin position="1"/>
        <end position="60"/>
    </location>
</feature>
<proteinExistence type="predicted"/>
<dbReference type="EMBL" id="MCGO01000022">
    <property type="protein sequence ID" value="ORY44523.1"/>
    <property type="molecule type" value="Genomic_DNA"/>
</dbReference>
<reference evidence="2 3" key="1">
    <citation type="submission" date="2016-07" db="EMBL/GenBank/DDBJ databases">
        <title>Pervasive Adenine N6-methylation of Active Genes in Fungi.</title>
        <authorList>
            <consortium name="DOE Joint Genome Institute"/>
            <person name="Mondo S.J."/>
            <person name="Dannebaum R.O."/>
            <person name="Kuo R.C."/>
            <person name="Labutti K."/>
            <person name="Haridas S."/>
            <person name="Kuo A."/>
            <person name="Salamov A."/>
            <person name="Ahrendt S.R."/>
            <person name="Lipzen A."/>
            <person name="Sullivan W."/>
            <person name="Andreopoulos W.B."/>
            <person name="Clum A."/>
            <person name="Lindquist E."/>
            <person name="Daum C."/>
            <person name="Ramamoorthy G.K."/>
            <person name="Gryganskyi A."/>
            <person name="Culley D."/>
            <person name="Magnuson J.K."/>
            <person name="James T.Y."/>
            <person name="O'Malley M.A."/>
            <person name="Stajich J.E."/>
            <person name="Spatafora J.W."/>
            <person name="Visel A."/>
            <person name="Grigoriev I.V."/>
        </authorList>
    </citation>
    <scope>NUCLEOTIDE SEQUENCE [LARGE SCALE GENOMIC DNA]</scope>
    <source>
        <strain evidence="2 3">JEL800</strain>
    </source>
</reference>
<dbReference type="Proteomes" id="UP000193642">
    <property type="component" value="Unassembled WGS sequence"/>
</dbReference>
<evidence type="ECO:0000256" key="1">
    <source>
        <dbReference type="SAM" id="MobiDB-lite"/>
    </source>
</evidence>
<evidence type="ECO:0000313" key="3">
    <source>
        <dbReference type="Proteomes" id="UP000193642"/>
    </source>
</evidence>
<name>A0A1Y2CBW5_9FUNG</name>
<gene>
    <name evidence="2" type="ORF">BCR33DRAFT_717020</name>
</gene>
<organism evidence="2 3">
    <name type="scientific">Rhizoclosmatium globosum</name>
    <dbReference type="NCBI Taxonomy" id="329046"/>
    <lineage>
        <taxon>Eukaryota</taxon>
        <taxon>Fungi</taxon>
        <taxon>Fungi incertae sedis</taxon>
        <taxon>Chytridiomycota</taxon>
        <taxon>Chytridiomycota incertae sedis</taxon>
        <taxon>Chytridiomycetes</taxon>
        <taxon>Chytridiales</taxon>
        <taxon>Chytriomycetaceae</taxon>
        <taxon>Rhizoclosmatium</taxon>
    </lineage>
</organism>
<protein>
    <submittedName>
        <fullName evidence="2">Uncharacterized protein</fullName>
    </submittedName>
</protein>
<comment type="caution">
    <text evidence="2">The sequence shown here is derived from an EMBL/GenBank/DDBJ whole genome shotgun (WGS) entry which is preliminary data.</text>
</comment>
<accession>A0A1Y2CBW5</accession>